<dbReference type="GO" id="GO:0005759">
    <property type="term" value="C:mitochondrial matrix"/>
    <property type="evidence" value="ECO:0007669"/>
    <property type="project" value="InterPro"/>
</dbReference>
<dbReference type="SUPFAM" id="SSF54529">
    <property type="entry name" value="Mitochondrial glycoprotein MAM33-like"/>
    <property type="match status" value="1"/>
</dbReference>
<dbReference type="PANTHER" id="PTHR10826">
    <property type="entry name" value="COMPLEMENT COMPONENT 1"/>
    <property type="match status" value="1"/>
</dbReference>
<evidence type="ECO:0000313" key="2">
    <source>
        <dbReference type="Proteomes" id="UP000316621"/>
    </source>
</evidence>
<dbReference type="Gene3D" id="3.10.280.10">
    <property type="entry name" value="Mitochondrial glycoprotein"/>
    <property type="match status" value="1"/>
</dbReference>
<dbReference type="PANTHER" id="PTHR10826:SF41">
    <property type="entry name" value="MITOCHONDRIAL GLYCOPROTEIN FAMILY PROTEIN"/>
    <property type="match status" value="1"/>
</dbReference>
<organism evidence="1 2">
    <name type="scientific">Papaver somniferum</name>
    <name type="common">Opium poppy</name>
    <dbReference type="NCBI Taxonomy" id="3469"/>
    <lineage>
        <taxon>Eukaryota</taxon>
        <taxon>Viridiplantae</taxon>
        <taxon>Streptophyta</taxon>
        <taxon>Embryophyta</taxon>
        <taxon>Tracheophyta</taxon>
        <taxon>Spermatophyta</taxon>
        <taxon>Magnoliopsida</taxon>
        <taxon>Ranunculales</taxon>
        <taxon>Papaveraceae</taxon>
        <taxon>Papaveroideae</taxon>
        <taxon>Papaver</taxon>
    </lineage>
</organism>
<proteinExistence type="predicted"/>
<accession>A0A4Y7JTA6</accession>
<dbReference type="EMBL" id="CM010719">
    <property type="protein sequence ID" value="RZC63300.1"/>
    <property type="molecule type" value="Genomic_DNA"/>
</dbReference>
<protein>
    <submittedName>
        <fullName evidence="1">Uncharacterized protein</fullName>
    </submittedName>
</protein>
<reference evidence="1 2" key="1">
    <citation type="journal article" date="2018" name="Science">
        <title>The opium poppy genome and morphinan production.</title>
        <authorList>
            <person name="Guo L."/>
            <person name="Winzer T."/>
            <person name="Yang X."/>
            <person name="Li Y."/>
            <person name="Ning Z."/>
            <person name="He Z."/>
            <person name="Teodor R."/>
            <person name="Lu Y."/>
            <person name="Bowser T.A."/>
            <person name="Graham I.A."/>
            <person name="Ye K."/>
        </authorList>
    </citation>
    <scope>NUCLEOTIDE SEQUENCE [LARGE SCALE GENOMIC DNA]</scope>
    <source>
        <strain evidence="2">cv. HN1</strain>
        <tissue evidence="1">Leaves</tissue>
    </source>
</reference>
<dbReference type="AlphaFoldDB" id="A0A4Y7JTA6"/>
<dbReference type="InterPro" id="IPR036561">
    <property type="entry name" value="MAM33_sf"/>
</dbReference>
<dbReference type="InterPro" id="IPR003428">
    <property type="entry name" value="MAM33"/>
</dbReference>
<dbReference type="Proteomes" id="UP000316621">
    <property type="component" value="Chromosome 5"/>
</dbReference>
<dbReference type="Pfam" id="PF02330">
    <property type="entry name" value="MAM33"/>
    <property type="match status" value="1"/>
</dbReference>
<name>A0A4Y7JTA6_PAPSO</name>
<sequence length="574" mass="65633">MARIIKKAASSLTPVLLAYTRRTPCRNYSSSSIFSNPQLKNNISRSLIYRQDRPLNLQLFSSHAENNKGPSSSDKIIAEDLLHKNLPPTFPKTHTSALYFLEECERKAKPKVWMMPPTRKKIWGCQAIQVVQTPSDFPFKIEDKPGRQTVILTREYRGDDIKVIVHMPAGCSSTVEERGDEYKDTVSDPQSSIRLVVSRTNHFWTTLEYGVIAYPDDFSIDSFCIKYANAPDEENIYYRGPAYAKLDKNLQKEFHRRLKILGIIPSTTRFLHEYMANRDMCSSDSANSPPPTDQSTPESIETTIINDEGIPVHYVVEVYRQRGHPLVSADDIRNSGKNPKDFIWIPYPHTRSEKLLWIEVPSEGFFASESELQEDTELDIAIGREEDLLFLDGEDDNPYRCLPPKDAWDPPVFSEEMDKILYPDLKHMKDVPDYEKAREKCRVALKAHHDEMDKIMYPNGRPPVVEMSDLELEHYQVWDISPDPNDDLSDNEHVNFEVSPSPNSHTPFIGNVSEQNHSKRFKTTDPSTDGQVKLVLISVKYSLDIDRVWRSFGYAGKPAEIDATAAVNWGFVVA</sequence>
<keyword evidence="2" id="KW-1185">Reference proteome</keyword>
<gene>
    <name evidence="1" type="ORF">C5167_025068</name>
</gene>
<dbReference type="Gramene" id="RZC63300">
    <property type="protein sequence ID" value="RZC63300"/>
    <property type="gene ID" value="C5167_025068"/>
</dbReference>
<evidence type="ECO:0000313" key="1">
    <source>
        <dbReference type="EMBL" id="RZC63300.1"/>
    </source>
</evidence>